<evidence type="ECO:0000256" key="12">
    <source>
        <dbReference type="ARBA" id="ARBA00033413"/>
    </source>
</evidence>
<dbReference type="UniPathway" id="UPA00077">
    <property type="reaction ID" value="UER00155"/>
</dbReference>
<keyword evidence="5 14" id="KW-0808">Transferase</keyword>
<dbReference type="AlphaFoldDB" id="U2QK47"/>
<feature type="domain" description="7,8-dihydro-6-hydroxymethylpterin-pyrophosphokinase" evidence="13">
    <location>
        <begin position="22"/>
        <end position="122"/>
    </location>
</feature>
<keyword evidence="15" id="KW-1185">Reference proteome</keyword>
<dbReference type="EMBL" id="AWEY01000026">
    <property type="protein sequence ID" value="ERK39192.1"/>
    <property type="molecule type" value="Genomic_DNA"/>
</dbReference>
<protein>
    <recommendedName>
        <fullName evidence="4">2-amino-4-hydroxy-6-hydroxymethyldihydropteridine pyrophosphokinase</fullName>
        <ecNumber evidence="3">2.7.6.3</ecNumber>
    </recommendedName>
    <alternativeName>
        <fullName evidence="11">6-hydroxymethyl-7,8-dihydropterin pyrophosphokinase</fullName>
    </alternativeName>
    <alternativeName>
        <fullName evidence="12">7,8-dihydro-6-hydroxymethylpterin-pyrophosphokinase</fullName>
    </alternativeName>
</protein>
<dbReference type="GO" id="GO:0003848">
    <property type="term" value="F:2-amino-4-hydroxy-6-hydroxymethyldihydropteridine diphosphokinase activity"/>
    <property type="evidence" value="ECO:0007669"/>
    <property type="project" value="UniProtKB-EC"/>
</dbReference>
<comment type="pathway">
    <text evidence="1">Cofactor biosynthesis; tetrahydrofolate biosynthesis; 2-amino-4-hydroxy-6-hydroxymethyl-7,8-dihydropteridine diphosphate from 7,8-dihydroneopterin triphosphate: step 4/4.</text>
</comment>
<evidence type="ECO:0000313" key="14">
    <source>
        <dbReference type="EMBL" id="ERK39192.1"/>
    </source>
</evidence>
<evidence type="ECO:0000313" key="15">
    <source>
        <dbReference type="Proteomes" id="UP000016648"/>
    </source>
</evidence>
<name>U2QK47_9BACT</name>
<comment type="similarity">
    <text evidence="2">Belongs to the HPPK family.</text>
</comment>
<evidence type="ECO:0000256" key="1">
    <source>
        <dbReference type="ARBA" id="ARBA00005051"/>
    </source>
</evidence>
<organism evidence="14 15">
    <name type="scientific">Segatella baroniae F0067</name>
    <dbReference type="NCBI Taxonomy" id="1115809"/>
    <lineage>
        <taxon>Bacteria</taxon>
        <taxon>Pseudomonadati</taxon>
        <taxon>Bacteroidota</taxon>
        <taxon>Bacteroidia</taxon>
        <taxon>Bacteroidales</taxon>
        <taxon>Prevotellaceae</taxon>
        <taxon>Segatella</taxon>
    </lineage>
</organism>
<dbReference type="InterPro" id="IPR035907">
    <property type="entry name" value="Hppk_sf"/>
</dbReference>
<dbReference type="Gene3D" id="3.30.70.560">
    <property type="entry name" value="7,8-Dihydro-6-hydroxymethylpterin-pyrophosphokinase HPPK"/>
    <property type="match status" value="1"/>
</dbReference>
<proteinExistence type="inferred from homology"/>
<comment type="caution">
    <text evidence="14">The sequence shown here is derived from an EMBL/GenBank/DDBJ whole genome shotgun (WGS) entry which is preliminary data.</text>
</comment>
<comment type="function">
    <text evidence="10">Catalyzes the transfer of pyrophosphate from adenosine triphosphate (ATP) to 6-hydroxymethyl-7,8-dihydropterin, an enzymatic step in folate biosynthesis pathway.</text>
</comment>
<evidence type="ECO:0000256" key="9">
    <source>
        <dbReference type="ARBA" id="ARBA00022909"/>
    </source>
</evidence>
<evidence type="ECO:0000256" key="4">
    <source>
        <dbReference type="ARBA" id="ARBA00016218"/>
    </source>
</evidence>
<keyword evidence="8" id="KW-0067">ATP-binding</keyword>
<evidence type="ECO:0000256" key="6">
    <source>
        <dbReference type="ARBA" id="ARBA00022741"/>
    </source>
</evidence>
<evidence type="ECO:0000259" key="13">
    <source>
        <dbReference type="Pfam" id="PF01288"/>
    </source>
</evidence>
<evidence type="ECO:0000256" key="10">
    <source>
        <dbReference type="ARBA" id="ARBA00029409"/>
    </source>
</evidence>
<evidence type="ECO:0000256" key="2">
    <source>
        <dbReference type="ARBA" id="ARBA00005810"/>
    </source>
</evidence>
<dbReference type="GO" id="GO:0046654">
    <property type="term" value="P:tetrahydrofolate biosynthetic process"/>
    <property type="evidence" value="ECO:0007669"/>
    <property type="project" value="UniProtKB-UniPathway"/>
</dbReference>
<dbReference type="SUPFAM" id="SSF55083">
    <property type="entry name" value="6-hydroxymethyl-7,8-dihydropterin pyrophosphokinase, HPPK"/>
    <property type="match status" value="1"/>
</dbReference>
<dbReference type="GO" id="GO:0016301">
    <property type="term" value="F:kinase activity"/>
    <property type="evidence" value="ECO:0007669"/>
    <property type="project" value="UniProtKB-KW"/>
</dbReference>
<dbReference type="PATRIC" id="fig|1115809.3.peg.1418"/>
<dbReference type="InterPro" id="IPR000550">
    <property type="entry name" value="Hppk"/>
</dbReference>
<reference evidence="14 15" key="1">
    <citation type="submission" date="2013-08" db="EMBL/GenBank/DDBJ databases">
        <authorList>
            <person name="Durkin A.S."/>
            <person name="Haft D.R."/>
            <person name="McCorrison J."/>
            <person name="Torralba M."/>
            <person name="Gillis M."/>
            <person name="Haft D.H."/>
            <person name="Methe B."/>
            <person name="Sutton G."/>
            <person name="Nelson K.E."/>
        </authorList>
    </citation>
    <scope>NUCLEOTIDE SEQUENCE [LARGE SCALE GENOMIC DNA]</scope>
    <source>
        <strain evidence="14 15">F0067</strain>
    </source>
</reference>
<keyword evidence="9" id="KW-0289">Folate biosynthesis</keyword>
<dbReference type="Pfam" id="PF01288">
    <property type="entry name" value="HPPK"/>
    <property type="match status" value="1"/>
</dbReference>
<dbReference type="Proteomes" id="UP000016648">
    <property type="component" value="Unassembled WGS sequence"/>
</dbReference>
<evidence type="ECO:0000256" key="5">
    <source>
        <dbReference type="ARBA" id="ARBA00022679"/>
    </source>
</evidence>
<evidence type="ECO:0000256" key="7">
    <source>
        <dbReference type="ARBA" id="ARBA00022777"/>
    </source>
</evidence>
<evidence type="ECO:0000256" key="3">
    <source>
        <dbReference type="ARBA" id="ARBA00013253"/>
    </source>
</evidence>
<dbReference type="GO" id="GO:0005524">
    <property type="term" value="F:ATP binding"/>
    <property type="evidence" value="ECO:0007669"/>
    <property type="project" value="UniProtKB-KW"/>
</dbReference>
<accession>U2QK47</accession>
<dbReference type="PANTHER" id="PTHR43071">
    <property type="entry name" value="2-AMINO-4-HYDROXY-6-HYDROXYMETHYLDIHYDROPTERIDINE PYROPHOSPHOKINASE"/>
    <property type="match status" value="1"/>
</dbReference>
<dbReference type="GO" id="GO:0046656">
    <property type="term" value="P:folic acid biosynthetic process"/>
    <property type="evidence" value="ECO:0007669"/>
    <property type="project" value="UniProtKB-KW"/>
</dbReference>
<evidence type="ECO:0000256" key="11">
    <source>
        <dbReference type="ARBA" id="ARBA00029766"/>
    </source>
</evidence>
<gene>
    <name evidence="14" type="primary">folK_2</name>
    <name evidence="14" type="ORF">HMPREF9135_1926</name>
</gene>
<sequence length="148" mass="17001">MNMESKVILQKIRIKRMTHRIIIGIGSNFQPTENVRRAGALLTRLFHDCEWSPFVTTEPVGLHSDPFLNGLLRASTTLDEAEVNRLLKDAESRLGRTPTDKRNGKVVIDLDLMAFDGQRRHERNWLFPFQAQLLKALNDKPNNIIDII</sequence>
<evidence type="ECO:0000256" key="8">
    <source>
        <dbReference type="ARBA" id="ARBA00022840"/>
    </source>
</evidence>
<keyword evidence="7 14" id="KW-0418">Kinase</keyword>
<dbReference type="EC" id="2.7.6.3" evidence="3"/>
<keyword evidence="6" id="KW-0547">Nucleotide-binding</keyword>
<dbReference type="PANTHER" id="PTHR43071:SF1">
    <property type="entry name" value="2-AMINO-4-HYDROXY-6-HYDROXYMETHYLDIHYDROPTERIDINE PYROPHOSPHOKINASE"/>
    <property type="match status" value="1"/>
</dbReference>